<comment type="caution">
    <text evidence="4">The sequence shown here is derived from an EMBL/GenBank/DDBJ whole genome shotgun (WGS) entry which is preliminary data.</text>
</comment>
<proteinExistence type="inferred from homology"/>
<gene>
    <name evidence="4" type="ORF">DAT39_008869</name>
</gene>
<feature type="non-terminal residue" evidence="4">
    <location>
        <position position="1"/>
    </location>
</feature>
<keyword evidence="2" id="KW-1015">Disulfide bond</keyword>
<evidence type="ECO:0000256" key="2">
    <source>
        <dbReference type="ARBA" id="ARBA00023157"/>
    </source>
</evidence>
<dbReference type="OrthoDB" id="1908104at2759"/>
<dbReference type="InterPro" id="IPR018073">
    <property type="entry name" value="Prot_inh_cystat_CS"/>
</dbReference>
<feature type="domain" description="Cystatin" evidence="3">
    <location>
        <begin position="2"/>
        <end position="92"/>
    </location>
</feature>
<protein>
    <submittedName>
        <fullName evidence="4">Cystatin-like</fullName>
    </submittedName>
</protein>
<dbReference type="InterPro" id="IPR046350">
    <property type="entry name" value="Cystatin_sf"/>
</dbReference>
<dbReference type="Gene3D" id="3.10.450.10">
    <property type="match status" value="2"/>
</dbReference>
<evidence type="ECO:0000313" key="4">
    <source>
        <dbReference type="EMBL" id="KAF5901415.1"/>
    </source>
</evidence>
<feature type="domain" description="Cystatin" evidence="3">
    <location>
        <begin position="139"/>
        <end position="223"/>
    </location>
</feature>
<dbReference type="AlphaFoldDB" id="A0A8J4URY6"/>
<evidence type="ECO:0000259" key="3">
    <source>
        <dbReference type="SMART" id="SM00043"/>
    </source>
</evidence>
<dbReference type="InterPro" id="IPR000010">
    <property type="entry name" value="Cystatin_dom"/>
</dbReference>
<accession>A0A8J4URY6</accession>
<dbReference type="PROSITE" id="PS00287">
    <property type="entry name" value="CYSTATIN"/>
    <property type="match status" value="1"/>
</dbReference>
<dbReference type="FunFam" id="3.10.450.10:FF:000004">
    <property type="entry name" value="Cystatin C"/>
    <property type="match status" value="2"/>
</dbReference>
<name>A0A8J4URY6_CLAMG</name>
<dbReference type="GO" id="GO:0005615">
    <property type="term" value="C:extracellular space"/>
    <property type="evidence" value="ECO:0007669"/>
    <property type="project" value="TreeGrafter"/>
</dbReference>
<dbReference type="SMART" id="SM00043">
    <property type="entry name" value="CY"/>
    <property type="match status" value="2"/>
</dbReference>
<dbReference type="PANTHER" id="PTHR46186:SF12">
    <property type="entry name" value="CYSTATIN C (AMYLOID ANGIOPATHY AND CEREBRAL HEMORRHAGE)-RELATED"/>
    <property type="match status" value="1"/>
</dbReference>
<reference evidence="4" key="1">
    <citation type="submission" date="2020-07" db="EMBL/GenBank/DDBJ databases">
        <title>Clarias magur genome sequencing, assembly and annotation.</title>
        <authorList>
            <person name="Kushwaha B."/>
            <person name="Kumar R."/>
            <person name="Das P."/>
            <person name="Joshi C.G."/>
            <person name="Kumar D."/>
            <person name="Nagpure N.S."/>
            <person name="Pandey M."/>
            <person name="Agarwal S."/>
            <person name="Srivastava S."/>
            <person name="Singh M."/>
            <person name="Sahoo L."/>
            <person name="Jayasankar P."/>
            <person name="Meher P.K."/>
            <person name="Koringa P.G."/>
            <person name="Iquebal M.A."/>
            <person name="Das S.P."/>
            <person name="Bit A."/>
            <person name="Patnaik S."/>
            <person name="Patel N."/>
            <person name="Shah T.M."/>
            <person name="Hinsu A."/>
            <person name="Jena J.K."/>
        </authorList>
    </citation>
    <scope>NUCLEOTIDE SEQUENCE</scope>
    <source>
        <strain evidence="4">CIFAMagur01</strain>
        <tissue evidence="4">Testis</tissue>
    </source>
</reference>
<dbReference type="GO" id="GO:0005737">
    <property type="term" value="C:cytoplasm"/>
    <property type="evidence" value="ECO:0007669"/>
    <property type="project" value="TreeGrafter"/>
</dbReference>
<dbReference type="GO" id="GO:0031982">
    <property type="term" value="C:vesicle"/>
    <property type="evidence" value="ECO:0007669"/>
    <property type="project" value="TreeGrafter"/>
</dbReference>
<dbReference type="Proteomes" id="UP000727407">
    <property type="component" value="Unassembled WGS sequence"/>
</dbReference>
<sequence length="223" mass="23845">MKLDGAPEDADINDPDIKEALRFAVDEYNARSNSIYISDVVNVISTQSQVIAGIQYIINVKMGTTSCKKANAKKKCTIHSDPAIANVVSGAKYIITVNMATTSCKKADAQKKCTVHSDPAIAKVVALLLAVFLAVGSAGLVGGAREVDKDREDVQDALKFAVTQHNKASNDAFLSQVSRVIKAQTQVVSGTNYIFNVEMVRTNCKKGGLENECAAHSDPNLAK</sequence>
<dbReference type="GO" id="GO:0004869">
    <property type="term" value="F:cysteine-type endopeptidase inhibitor activity"/>
    <property type="evidence" value="ECO:0007669"/>
    <property type="project" value="InterPro"/>
</dbReference>
<dbReference type="EMBL" id="QNUK01000113">
    <property type="protein sequence ID" value="KAF5901415.1"/>
    <property type="molecule type" value="Genomic_DNA"/>
</dbReference>
<comment type="similarity">
    <text evidence="1">Belongs to the cystatin family.</text>
</comment>
<evidence type="ECO:0000256" key="1">
    <source>
        <dbReference type="ARBA" id="ARBA00009403"/>
    </source>
</evidence>
<dbReference type="CDD" id="cd00042">
    <property type="entry name" value="CY"/>
    <property type="match status" value="2"/>
</dbReference>
<dbReference type="SUPFAM" id="SSF54403">
    <property type="entry name" value="Cystatin/monellin"/>
    <property type="match status" value="2"/>
</dbReference>
<organism evidence="4 5">
    <name type="scientific">Clarias magur</name>
    <name type="common">Asian catfish</name>
    <name type="synonym">Macropteronotus magur</name>
    <dbReference type="NCBI Taxonomy" id="1594786"/>
    <lineage>
        <taxon>Eukaryota</taxon>
        <taxon>Metazoa</taxon>
        <taxon>Chordata</taxon>
        <taxon>Craniata</taxon>
        <taxon>Vertebrata</taxon>
        <taxon>Euteleostomi</taxon>
        <taxon>Actinopterygii</taxon>
        <taxon>Neopterygii</taxon>
        <taxon>Teleostei</taxon>
        <taxon>Ostariophysi</taxon>
        <taxon>Siluriformes</taxon>
        <taxon>Clariidae</taxon>
        <taxon>Clarias</taxon>
    </lineage>
</organism>
<keyword evidence="5" id="KW-1185">Reference proteome</keyword>
<dbReference type="Pfam" id="PF00031">
    <property type="entry name" value="Cystatin"/>
    <property type="match status" value="2"/>
</dbReference>
<dbReference type="PANTHER" id="PTHR46186">
    <property type="entry name" value="CYSTATIN"/>
    <property type="match status" value="1"/>
</dbReference>
<evidence type="ECO:0000313" key="5">
    <source>
        <dbReference type="Proteomes" id="UP000727407"/>
    </source>
</evidence>